<comment type="caution">
    <text evidence="2">The sequence shown here is derived from an EMBL/GenBank/DDBJ whole genome shotgun (WGS) entry which is preliminary data.</text>
</comment>
<gene>
    <name evidence="2" type="ORF">J2S41_003087</name>
</gene>
<dbReference type="Proteomes" id="UP001183643">
    <property type="component" value="Unassembled WGS sequence"/>
</dbReference>
<evidence type="ECO:0000313" key="2">
    <source>
        <dbReference type="EMBL" id="MDR7276309.1"/>
    </source>
</evidence>
<name>A0AAE3YQ62_9ACTN</name>
<proteinExistence type="predicted"/>
<reference evidence="2" key="1">
    <citation type="submission" date="2023-07" db="EMBL/GenBank/DDBJ databases">
        <title>Sequencing the genomes of 1000 actinobacteria strains.</title>
        <authorList>
            <person name="Klenk H.-P."/>
        </authorList>
    </citation>
    <scope>NUCLEOTIDE SEQUENCE</scope>
    <source>
        <strain evidence="2">DSM 44707</strain>
    </source>
</reference>
<feature type="signal peptide" evidence="1">
    <location>
        <begin position="1"/>
        <end position="27"/>
    </location>
</feature>
<organism evidence="2 3">
    <name type="scientific">Catenuloplanes atrovinosus</name>
    <dbReference type="NCBI Taxonomy" id="137266"/>
    <lineage>
        <taxon>Bacteria</taxon>
        <taxon>Bacillati</taxon>
        <taxon>Actinomycetota</taxon>
        <taxon>Actinomycetes</taxon>
        <taxon>Micromonosporales</taxon>
        <taxon>Micromonosporaceae</taxon>
        <taxon>Catenuloplanes</taxon>
    </lineage>
</organism>
<dbReference type="RefSeq" id="WP_310368344.1">
    <property type="nucleotide sequence ID" value="NZ_JAVDYB010000001.1"/>
</dbReference>
<keyword evidence="1" id="KW-0732">Signal</keyword>
<evidence type="ECO:0000256" key="1">
    <source>
        <dbReference type="SAM" id="SignalP"/>
    </source>
</evidence>
<sequence length="166" mass="18149">MRKKILTAAVALAATTGLLGAAAPATADRKPDEPSLTGSAQLFRLDGQDVRFTFDVRGFAMDAQGTFRFTHRHGEQYGWADLKADCLITGGPVATVTGIVTATNVPGLMGQRKGVSVYDHGRHDRLGYSWPISHDIHVEQCLSMAPFETVRTGDFRVEHWFPPLPR</sequence>
<keyword evidence="3" id="KW-1185">Reference proteome</keyword>
<dbReference type="EMBL" id="JAVDYB010000001">
    <property type="protein sequence ID" value="MDR7276309.1"/>
    <property type="molecule type" value="Genomic_DNA"/>
</dbReference>
<feature type="chain" id="PRO_5042173903" evidence="1">
    <location>
        <begin position="28"/>
        <end position="166"/>
    </location>
</feature>
<dbReference type="AlphaFoldDB" id="A0AAE3YQ62"/>
<evidence type="ECO:0000313" key="3">
    <source>
        <dbReference type="Proteomes" id="UP001183643"/>
    </source>
</evidence>
<accession>A0AAE3YQ62</accession>
<protein>
    <submittedName>
        <fullName evidence="2">Uncharacterized protein</fullName>
    </submittedName>
</protein>